<protein>
    <recommendedName>
        <fullName evidence="1">MobA-like NTP transferase domain-containing protein</fullName>
    </recommendedName>
</protein>
<feature type="non-terminal residue" evidence="2">
    <location>
        <position position="57"/>
    </location>
</feature>
<accession>A0A382IEJ7</accession>
<feature type="non-terminal residue" evidence="2">
    <location>
        <position position="1"/>
    </location>
</feature>
<dbReference type="Pfam" id="PF12804">
    <property type="entry name" value="NTP_transf_3"/>
    <property type="match status" value="1"/>
</dbReference>
<dbReference type="GO" id="GO:0016779">
    <property type="term" value="F:nucleotidyltransferase activity"/>
    <property type="evidence" value="ECO:0007669"/>
    <property type="project" value="UniProtKB-ARBA"/>
</dbReference>
<proteinExistence type="predicted"/>
<name>A0A382IEJ7_9ZZZZ</name>
<reference evidence="2" key="1">
    <citation type="submission" date="2018-05" db="EMBL/GenBank/DDBJ databases">
        <authorList>
            <person name="Lanie J.A."/>
            <person name="Ng W.-L."/>
            <person name="Kazmierczak K.M."/>
            <person name="Andrzejewski T.M."/>
            <person name="Davidsen T.M."/>
            <person name="Wayne K.J."/>
            <person name="Tettelin H."/>
            <person name="Glass J.I."/>
            <person name="Rusch D."/>
            <person name="Podicherti R."/>
            <person name="Tsui H.-C.T."/>
            <person name="Winkler M.E."/>
        </authorList>
    </citation>
    <scope>NUCLEOTIDE SEQUENCE</scope>
</reference>
<dbReference type="AlphaFoldDB" id="A0A382IEJ7"/>
<organism evidence="2">
    <name type="scientific">marine metagenome</name>
    <dbReference type="NCBI Taxonomy" id="408172"/>
    <lineage>
        <taxon>unclassified sequences</taxon>
        <taxon>metagenomes</taxon>
        <taxon>ecological metagenomes</taxon>
    </lineage>
</organism>
<dbReference type="EMBL" id="UINC01066521">
    <property type="protein sequence ID" value="SVB97323.1"/>
    <property type="molecule type" value="Genomic_DNA"/>
</dbReference>
<evidence type="ECO:0000259" key="1">
    <source>
        <dbReference type="Pfam" id="PF12804"/>
    </source>
</evidence>
<dbReference type="InterPro" id="IPR025877">
    <property type="entry name" value="MobA-like_NTP_Trfase"/>
</dbReference>
<evidence type="ECO:0000313" key="2">
    <source>
        <dbReference type="EMBL" id="SVB97323.1"/>
    </source>
</evidence>
<dbReference type="InterPro" id="IPR029044">
    <property type="entry name" value="Nucleotide-diphossugar_trans"/>
</dbReference>
<feature type="domain" description="MobA-like NTP transferase" evidence="1">
    <location>
        <begin position="1"/>
        <end position="53"/>
    </location>
</feature>
<dbReference type="SUPFAM" id="SSF53448">
    <property type="entry name" value="Nucleotide-diphospho-sugar transferases"/>
    <property type="match status" value="1"/>
</dbReference>
<sequence>VLLAGGGARRMGGGDKCLRSLGGRPLLTRIMESIAPQVEELLLNANGDRDRFEPFGL</sequence>
<gene>
    <name evidence="2" type="ORF">METZ01_LOCUS250177</name>
</gene>
<dbReference type="Gene3D" id="3.90.550.10">
    <property type="entry name" value="Spore Coat Polysaccharide Biosynthesis Protein SpsA, Chain A"/>
    <property type="match status" value="1"/>
</dbReference>